<dbReference type="AlphaFoldDB" id="A0ABD6EX49"/>
<keyword evidence="1" id="KW-0175">Coiled coil</keyword>
<name>A0ABD6EX49_9BILA</name>
<evidence type="ECO:0000313" key="3">
    <source>
        <dbReference type="Proteomes" id="UP001608902"/>
    </source>
</evidence>
<feature type="coiled-coil region" evidence="1">
    <location>
        <begin position="40"/>
        <end position="67"/>
    </location>
</feature>
<organism evidence="2 3">
    <name type="scientific">Gnathostoma spinigerum</name>
    <dbReference type="NCBI Taxonomy" id="75299"/>
    <lineage>
        <taxon>Eukaryota</taxon>
        <taxon>Metazoa</taxon>
        <taxon>Ecdysozoa</taxon>
        <taxon>Nematoda</taxon>
        <taxon>Chromadorea</taxon>
        <taxon>Rhabditida</taxon>
        <taxon>Spirurina</taxon>
        <taxon>Gnathostomatomorpha</taxon>
        <taxon>Gnathostomatoidea</taxon>
        <taxon>Gnathostomatidae</taxon>
        <taxon>Gnathostoma</taxon>
    </lineage>
</organism>
<accession>A0ABD6EX49</accession>
<keyword evidence="3" id="KW-1185">Reference proteome</keyword>
<evidence type="ECO:0000313" key="2">
    <source>
        <dbReference type="EMBL" id="MFH4984348.1"/>
    </source>
</evidence>
<proteinExistence type="predicted"/>
<sequence length="228" mass="26419">MPWNVPAPFPHRKSVLSRADHQRYVAIVTNFLKPEVQLRYKHNRLEINSMDQQLAEERQEFQRLTLKNVLNKRKLAFSNCSKKAAEFVLTRLRKRCDFDGCFMKSPDLEFKEWTGGVGSEYANIDQAPILKNTLHPGLMPKISIPNERRKYVFDLNAENVESRFPPSESNKYPIELDELAVHFAMKNSISVMMDLSATLAILCNPWINDNCSYALPVNVRHQFNSVYS</sequence>
<dbReference type="EMBL" id="JBGFUD010016859">
    <property type="protein sequence ID" value="MFH4984348.1"/>
    <property type="molecule type" value="Genomic_DNA"/>
</dbReference>
<reference evidence="2 3" key="1">
    <citation type="submission" date="2024-08" db="EMBL/GenBank/DDBJ databases">
        <title>Gnathostoma spinigerum genome.</title>
        <authorList>
            <person name="Gonzalez-Bertolin B."/>
            <person name="Monzon S."/>
            <person name="Zaballos A."/>
            <person name="Jimenez P."/>
            <person name="Dekumyoy P."/>
            <person name="Varona S."/>
            <person name="Cuesta I."/>
            <person name="Sumanam S."/>
            <person name="Adisakwattana P."/>
            <person name="Gasser R.B."/>
            <person name="Hernandez-Gonzalez A."/>
            <person name="Young N.D."/>
            <person name="Perteguer M.J."/>
        </authorList>
    </citation>
    <scope>NUCLEOTIDE SEQUENCE [LARGE SCALE GENOMIC DNA]</scope>
    <source>
        <strain evidence="2">AL3</strain>
        <tissue evidence="2">Liver</tissue>
    </source>
</reference>
<comment type="caution">
    <text evidence="2">The sequence shown here is derived from an EMBL/GenBank/DDBJ whole genome shotgun (WGS) entry which is preliminary data.</text>
</comment>
<dbReference type="Proteomes" id="UP001608902">
    <property type="component" value="Unassembled WGS sequence"/>
</dbReference>
<evidence type="ECO:0000256" key="1">
    <source>
        <dbReference type="SAM" id="Coils"/>
    </source>
</evidence>
<protein>
    <submittedName>
        <fullName evidence="2">Uncharacterized protein</fullName>
    </submittedName>
</protein>
<gene>
    <name evidence="2" type="ORF">AB6A40_011057</name>
</gene>